<dbReference type="AlphaFoldDB" id="A0A2S6N2Q4"/>
<dbReference type="EMBL" id="NHRY01000236">
    <property type="protein sequence ID" value="PPQ28880.1"/>
    <property type="molecule type" value="Genomic_DNA"/>
</dbReference>
<dbReference type="GO" id="GO:0032153">
    <property type="term" value="C:cell division site"/>
    <property type="evidence" value="ECO:0007669"/>
    <property type="project" value="TreeGrafter"/>
</dbReference>
<dbReference type="Proteomes" id="UP000239724">
    <property type="component" value="Unassembled WGS sequence"/>
</dbReference>
<keyword evidence="3" id="KW-1185">Reference proteome</keyword>
<comment type="caution">
    <text evidence="2">The sequence shown here is derived from an EMBL/GenBank/DDBJ whole genome shotgun (WGS) entry which is preliminary data.</text>
</comment>
<dbReference type="PANTHER" id="PTHR47755:SF1">
    <property type="entry name" value="CELL DIVISION PROTEIN FTSX"/>
    <property type="match status" value="1"/>
</dbReference>
<evidence type="ECO:0000256" key="1">
    <source>
        <dbReference type="SAM" id="Phobius"/>
    </source>
</evidence>
<evidence type="ECO:0008006" key="4">
    <source>
        <dbReference type="Google" id="ProtNLM"/>
    </source>
</evidence>
<name>A0A2S6N2Q4_RHOGL</name>
<accession>A0A2S6N2Q4</accession>
<gene>
    <name evidence="2" type="ORF">CCS01_23165</name>
</gene>
<organism evidence="2 3">
    <name type="scientific">Rhodopila globiformis</name>
    <name type="common">Rhodopseudomonas globiformis</name>
    <dbReference type="NCBI Taxonomy" id="1071"/>
    <lineage>
        <taxon>Bacteria</taxon>
        <taxon>Pseudomonadati</taxon>
        <taxon>Pseudomonadota</taxon>
        <taxon>Alphaproteobacteria</taxon>
        <taxon>Acetobacterales</taxon>
        <taxon>Acetobacteraceae</taxon>
        <taxon>Rhodopila</taxon>
    </lineage>
</organism>
<keyword evidence="1" id="KW-1133">Transmembrane helix</keyword>
<feature type="transmembrane region" description="Helical" evidence="1">
    <location>
        <begin position="279"/>
        <end position="300"/>
    </location>
</feature>
<dbReference type="GO" id="GO:0016020">
    <property type="term" value="C:membrane"/>
    <property type="evidence" value="ECO:0007669"/>
    <property type="project" value="InterPro"/>
</dbReference>
<dbReference type="PANTHER" id="PTHR47755">
    <property type="entry name" value="CELL DIVISION PROTEIN FTSX"/>
    <property type="match status" value="1"/>
</dbReference>
<dbReference type="GO" id="GO:0051301">
    <property type="term" value="P:cell division"/>
    <property type="evidence" value="ECO:0007669"/>
    <property type="project" value="InterPro"/>
</dbReference>
<dbReference type="InterPro" id="IPR004513">
    <property type="entry name" value="FtsX"/>
</dbReference>
<proteinExistence type="predicted"/>
<evidence type="ECO:0000313" key="2">
    <source>
        <dbReference type="EMBL" id="PPQ28880.1"/>
    </source>
</evidence>
<feature type="transmembrane region" description="Helical" evidence="1">
    <location>
        <begin position="174"/>
        <end position="197"/>
    </location>
</feature>
<protein>
    <recommendedName>
        <fullName evidence="4">Cell division protein FtsX</fullName>
    </recommendedName>
</protein>
<dbReference type="RefSeq" id="WP_104521188.1">
    <property type="nucleotide sequence ID" value="NZ_NHRY01000236.1"/>
</dbReference>
<sequence>MSPLRPAGSLRPAGFDELGLRRALSDRMLPLLVAAMAFLAALAMAGWLGTAALARHWQEGAGAALTVQVPQPGEASSQPKETRLAAVLALLSGTPGVASAHALSQQELGDLLKPWLGQGAARLDVPIPAVVAVRLTDAAMDLAPLTNRLQAAAPGTLVEDHGIWMRRLAVLARSLQACAGLTLLLVAGVAAAVIAVATRAGLSTRREAIEIVHGLGATDGYIAARFAARATGLAAVGACLGGVIALPIVLTLAQMAAPFGGQGAPSGNPVQDALGAVPAALWFALPCLPLTAAAIGFVTAQSVVRRWLRRLP</sequence>
<keyword evidence="1" id="KW-0812">Transmembrane</keyword>
<feature type="transmembrane region" description="Helical" evidence="1">
    <location>
        <begin position="233"/>
        <end position="259"/>
    </location>
</feature>
<keyword evidence="1" id="KW-0472">Membrane</keyword>
<feature type="transmembrane region" description="Helical" evidence="1">
    <location>
        <begin position="28"/>
        <end position="48"/>
    </location>
</feature>
<dbReference type="OrthoDB" id="7283531at2"/>
<evidence type="ECO:0000313" key="3">
    <source>
        <dbReference type="Proteomes" id="UP000239724"/>
    </source>
</evidence>
<reference evidence="2 3" key="1">
    <citation type="journal article" date="2018" name="Arch. Microbiol.">
        <title>New insights into the metabolic potential of the phototrophic purple bacterium Rhodopila globiformis DSM 161(T) from its draft genome sequence and evidence for a vanadium-dependent nitrogenase.</title>
        <authorList>
            <person name="Imhoff J.F."/>
            <person name="Rahn T."/>
            <person name="Kunzel S."/>
            <person name="Neulinger S.C."/>
        </authorList>
    </citation>
    <scope>NUCLEOTIDE SEQUENCE [LARGE SCALE GENOMIC DNA]</scope>
    <source>
        <strain evidence="2 3">DSM 161</strain>
    </source>
</reference>